<evidence type="ECO:0000259" key="2">
    <source>
        <dbReference type="Pfam" id="PF02350"/>
    </source>
</evidence>
<dbReference type="PANTHER" id="PTHR43174:SF1">
    <property type="entry name" value="UDP-N-ACETYLGLUCOSAMINE 2-EPIMERASE"/>
    <property type="match status" value="1"/>
</dbReference>
<dbReference type="InterPro" id="IPR029767">
    <property type="entry name" value="WecB-like"/>
</dbReference>
<evidence type="ECO:0000256" key="1">
    <source>
        <dbReference type="RuleBase" id="RU003513"/>
    </source>
</evidence>
<feature type="domain" description="UDP-N-acetylglucosamine 2-epimerase" evidence="2">
    <location>
        <begin position="27"/>
        <end position="359"/>
    </location>
</feature>
<dbReference type="Proteomes" id="UP000176603">
    <property type="component" value="Unassembled WGS sequence"/>
</dbReference>
<protein>
    <submittedName>
        <fullName evidence="3">UDP-N-acetylglucosamine 2-epimerase</fullName>
    </submittedName>
</protein>
<dbReference type="SUPFAM" id="SSF53756">
    <property type="entry name" value="UDP-Glycosyltransferase/glycogen phosphorylase"/>
    <property type="match status" value="1"/>
</dbReference>
<dbReference type="EMBL" id="MGEH01000024">
    <property type="protein sequence ID" value="OGL78782.1"/>
    <property type="molecule type" value="Genomic_DNA"/>
</dbReference>
<gene>
    <name evidence="3" type="ORF">A3E39_01310</name>
</gene>
<dbReference type="AlphaFoldDB" id="A0A1F7UKH7"/>
<reference evidence="3 4" key="1">
    <citation type="journal article" date="2016" name="Nat. Commun.">
        <title>Thousands of microbial genomes shed light on interconnected biogeochemical processes in an aquifer system.</title>
        <authorList>
            <person name="Anantharaman K."/>
            <person name="Brown C.T."/>
            <person name="Hug L.A."/>
            <person name="Sharon I."/>
            <person name="Castelle C.J."/>
            <person name="Probst A.J."/>
            <person name="Thomas B.C."/>
            <person name="Singh A."/>
            <person name="Wilkins M.J."/>
            <person name="Karaoz U."/>
            <person name="Brodie E.L."/>
            <person name="Williams K.H."/>
            <person name="Hubbard S.S."/>
            <person name="Banfield J.F."/>
        </authorList>
    </citation>
    <scope>NUCLEOTIDE SEQUENCE [LARGE SCALE GENOMIC DNA]</scope>
</reference>
<evidence type="ECO:0000313" key="4">
    <source>
        <dbReference type="Proteomes" id="UP000176603"/>
    </source>
</evidence>
<accession>A0A1F7UKH7</accession>
<dbReference type="PANTHER" id="PTHR43174">
    <property type="entry name" value="UDP-N-ACETYLGLUCOSAMINE 2-EPIMERASE"/>
    <property type="match status" value="1"/>
</dbReference>
<dbReference type="NCBIfam" id="TIGR00236">
    <property type="entry name" value="wecB"/>
    <property type="match status" value="1"/>
</dbReference>
<dbReference type="CDD" id="cd03786">
    <property type="entry name" value="GTB_UDP-GlcNAc_2-Epimerase"/>
    <property type="match status" value="1"/>
</dbReference>
<dbReference type="STRING" id="1802399.A3E39_01310"/>
<name>A0A1F7UKH7_9BACT</name>
<dbReference type="Gene3D" id="3.40.50.2000">
    <property type="entry name" value="Glycogen Phosphorylase B"/>
    <property type="match status" value="2"/>
</dbReference>
<dbReference type="InterPro" id="IPR003331">
    <property type="entry name" value="UDP_GlcNAc_Epimerase_2_dom"/>
</dbReference>
<organism evidence="3 4">
    <name type="scientific">Candidatus Uhrbacteria bacterium RIFCSPHIGHO2_12_FULL_60_25</name>
    <dbReference type="NCBI Taxonomy" id="1802399"/>
    <lineage>
        <taxon>Bacteria</taxon>
        <taxon>Candidatus Uhriibacteriota</taxon>
    </lineage>
</organism>
<dbReference type="Pfam" id="PF02350">
    <property type="entry name" value="Epimerase_2"/>
    <property type="match status" value="1"/>
</dbReference>
<dbReference type="GO" id="GO:0016853">
    <property type="term" value="F:isomerase activity"/>
    <property type="evidence" value="ECO:0007669"/>
    <property type="project" value="UniProtKB-KW"/>
</dbReference>
<proteinExistence type="inferred from homology"/>
<evidence type="ECO:0000313" key="3">
    <source>
        <dbReference type="EMBL" id="OGL78782.1"/>
    </source>
</evidence>
<comment type="caution">
    <text evidence="3">The sequence shown here is derived from an EMBL/GenBank/DDBJ whole genome shotgun (WGS) entry which is preliminary data.</text>
</comment>
<keyword evidence="1" id="KW-0413">Isomerase</keyword>
<sequence length="360" mass="39551">MKPFLGVVLGTRPELIKCAPVILEAQRRGLPVGIIHTGQHYSSELDGVFFSELNLPEPVAHVHVGSHPASRQIGLMMQRLHDVFDELRPEIVMVEGDTNSVLAGALAAYKSNIPVAHLEAGLRSDDWDMPEESNRVLADRLSKWLFCPTDLQRQRLLKEGIDHDGVHVVGNTIVDASLHYTKVAYDKSDIAERLGVTNRPYALLTMHRPSNVDDPARLRAILSSIGDAARTLGLMVVFPVHPRTKAAMDAAHLSLGDPFILTEPVGYLDLLRLQSSADVVLTDSGGIQEEACILRVPCVTLRANTERPETLDAGSNALHFEAYPASLADTMRRMMAKARDWTNPFGDGTTAVKVLDILKR</sequence>
<comment type="similarity">
    <text evidence="1">Belongs to the UDP-N-acetylglucosamine 2-epimerase family.</text>
</comment>